<evidence type="ECO:0000313" key="2">
    <source>
        <dbReference type="Proteomes" id="UP000019402"/>
    </source>
</evidence>
<gene>
    <name evidence="1" type="ORF">JCM21142_368</name>
</gene>
<accession>W7Y1C1</accession>
<name>W7Y1C1_9BACT</name>
<comment type="caution">
    <text evidence="1">The sequence shown here is derived from an EMBL/GenBank/DDBJ whole genome shotgun (WGS) entry which is preliminary data.</text>
</comment>
<protein>
    <submittedName>
        <fullName evidence="1">Uncharacterized protein</fullName>
    </submittedName>
</protein>
<dbReference type="InterPro" id="IPR049457">
    <property type="entry name" value="Emfourin"/>
</dbReference>
<dbReference type="EMBL" id="BAMD01000003">
    <property type="protein sequence ID" value="GAF01752.1"/>
    <property type="molecule type" value="Genomic_DNA"/>
</dbReference>
<dbReference type="RefSeq" id="WP_027473012.1">
    <property type="nucleotide sequence ID" value="NZ_BAMD01000003.1"/>
</dbReference>
<dbReference type="Pfam" id="PF20242">
    <property type="entry name" value="Emfourin"/>
    <property type="match status" value="1"/>
</dbReference>
<sequence length="107" mass="12647">MTNKFNISYERSGGFMGQTISCEVNSDELPHDLRNHLSEWLQHTPSTNLEQTPASDPYPDHFKYVLKINGHNMQEFTFSESDLPKKLIPLFNFLNLHTRQKQKKRRR</sequence>
<organism evidence="1 2">
    <name type="scientific">Saccharicrinis fermentans DSM 9555 = JCM 21142</name>
    <dbReference type="NCBI Taxonomy" id="869213"/>
    <lineage>
        <taxon>Bacteria</taxon>
        <taxon>Pseudomonadati</taxon>
        <taxon>Bacteroidota</taxon>
        <taxon>Bacteroidia</taxon>
        <taxon>Marinilabiliales</taxon>
        <taxon>Marinilabiliaceae</taxon>
        <taxon>Saccharicrinis</taxon>
    </lineage>
</organism>
<dbReference type="AlphaFoldDB" id="W7Y1C1"/>
<keyword evidence="2" id="KW-1185">Reference proteome</keyword>
<evidence type="ECO:0000313" key="1">
    <source>
        <dbReference type="EMBL" id="GAF01752.1"/>
    </source>
</evidence>
<dbReference type="Proteomes" id="UP000019402">
    <property type="component" value="Unassembled WGS sequence"/>
</dbReference>
<proteinExistence type="predicted"/>
<reference evidence="1 2" key="1">
    <citation type="journal article" date="2014" name="Genome Announc.">
        <title>Draft Genome Sequence of Cytophaga fermentans JCM 21142T, a Facultative Anaerobe Isolated from Marine Mud.</title>
        <authorList>
            <person name="Starns D."/>
            <person name="Oshima K."/>
            <person name="Suda W."/>
            <person name="Iino T."/>
            <person name="Yuki M."/>
            <person name="Inoue J."/>
            <person name="Kitamura K."/>
            <person name="Iida T."/>
            <person name="Darby A."/>
            <person name="Hattori M."/>
            <person name="Ohkuma M."/>
        </authorList>
    </citation>
    <scope>NUCLEOTIDE SEQUENCE [LARGE SCALE GENOMIC DNA]</scope>
    <source>
        <strain evidence="1 2">JCM 21142</strain>
    </source>
</reference>